<evidence type="ECO:0000256" key="6">
    <source>
        <dbReference type="ARBA" id="ARBA00023098"/>
    </source>
</evidence>
<evidence type="ECO:0000256" key="5">
    <source>
        <dbReference type="ARBA" id="ARBA00022963"/>
    </source>
</evidence>
<comment type="catalytic activity">
    <reaction evidence="1">
        <text>a 1,2-diacyl-sn-glycero-3-phosphocholine + H2O = a 1,2-diacyl-sn-glycero-3-phosphate + choline + H(+)</text>
        <dbReference type="Rhea" id="RHEA:14445"/>
        <dbReference type="ChEBI" id="CHEBI:15354"/>
        <dbReference type="ChEBI" id="CHEBI:15377"/>
        <dbReference type="ChEBI" id="CHEBI:15378"/>
        <dbReference type="ChEBI" id="CHEBI:57643"/>
        <dbReference type="ChEBI" id="CHEBI:58608"/>
        <dbReference type="EC" id="3.1.4.4"/>
    </reaction>
</comment>
<feature type="non-terminal residue" evidence="8">
    <location>
        <position position="1"/>
    </location>
</feature>
<dbReference type="Proteomes" id="UP000288216">
    <property type="component" value="Unassembled WGS sequence"/>
</dbReference>
<dbReference type="EMBL" id="BFAA01033053">
    <property type="protein sequence ID" value="GCB83148.1"/>
    <property type="molecule type" value="Genomic_DNA"/>
</dbReference>
<protein>
    <recommendedName>
        <fullName evidence="2">phospholipase D</fullName>
        <ecNumber evidence="2">3.1.4.4</ecNumber>
    </recommendedName>
</protein>
<name>A0A401QCM2_SCYTO</name>
<evidence type="ECO:0000256" key="1">
    <source>
        <dbReference type="ARBA" id="ARBA00000798"/>
    </source>
</evidence>
<dbReference type="InterPro" id="IPR015679">
    <property type="entry name" value="PLipase_D_fam"/>
</dbReference>
<evidence type="ECO:0000256" key="3">
    <source>
        <dbReference type="ARBA" id="ARBA00022737"/>
    </source>
</evidence>
<evidence type="ECO:0000313" key="9">
    <source>
        <dbReference type="Proteomes" id="UP000288216"/>
    </source>
</evidence>
<dbReference type="Gene3D" id="3.30.870.10">
    <property type="entry name" value="Endonuclease Chain A"/>
    <property type="match status" value="1"/>
</dbReference>
<dbReference type="GO" id="GO:0009395">
    <property type="term" value="P:phospholipid catabolic process"/>
    <property type="evidence" value="ECO:0007669"/>
    <property type="project" value="TreeGrafter"/>
</dbReference>
<keyword evidence="6" id="KW-0443">Lipid metabolism</keyword>
<dbReference type="GO" id="GO:0004630">
    <property type="term" value="F:phospholipase D activity"/>
    <property type="evidence" value="ECO:0007669"/>
    <property type="project" value="UniProtKB-EC"/>
</dbReference>
<dbReference type="EC" id="3.1.4.4" evidence="2"/>
<accession>A0A401QCM2</accession>
<feature type="domain" description="PLD phosphodiesterase" evidence="7">
    <location>
        <begin position="50"/>
        <end position="77"/>
    </location>
</feature>
<dbReference type="SUPFAM" id="SSF56024">
    <property type="entry name" value="Phospholipase D/nuclease"/>
    <property type="match status" value="1"/>
</dbReference>
<proteinExistence type="predicted"/>
<comment type="caution">
    <text evidence="8">The sequence shown here is derived from an EMBL/GenBank/DDBJ whole genome shotgun (WGS) entry which is preliminary data.</text>
</comment>
<evidence type="ECO:0000259" key="7">
    <source>
        <dbReference type="PROSITE" id="PS50035"/>
    </source>
</evidence>
<keyword evidence="5" id="KW-0442">Lipid degradation</keyword>
<keyword evidence="9" id="KW-1185">Reference proteome</keyword>
<keyword evidence="3" id="KW-0677">Repeat</keyword>
<dbReference type="AlphaFoldDB" id="A0A401QCM2"/>
<gene>
    <name evidence="8" type="ORF">scyTo_0023729</name>
</gene>
<evidence type="ECO:0000256" key="4">
    <source>
        <dbReference type="ARBA" id="ARBA00022801"/>
    </source>
</evidence>
<dbReference type="OrthoDB" id="8888151at2759"/>
<keyword evidence="4" id="KW-0378">Hydrolase</keyword>
<dbReference type="Pfam" id="PF00614">
    <property type="entry name" value="PLDc"/>
    <property type="match status" value="1"/>
</dbReference>
<evidence type="ECO:0000256" key="2">
    <source>
        <dbReference type="ARBA" id="ARBA00012027"/>
    </source>
</evidence>
<reference evidence="8 9" key="1">
    <citation type="journal article" date="2018" name="Nat. Ecol. Evol.">
        <title>Shark genomes provide insights into elasmobranch evolution and the origin of vertebrates.</title>
        <authorList>
            <person name="Hara Y"/>
            <person name="Yamaguchi K"/>
            <person name="Onimaru K"/>
            <person name="Kadota M"/>
            <person name="Koyanagi M"/>
            <person name="Keeley SD"/>
            <person name="Tatsumi K"/>
            <person name="Tanaka K"/>
            <person name="Motone F"/>
            <person name="Kageyama Y"/>
            <person name="Nozu R"/>
            <person name="Adachi N"/>
            <person name="Nishimura O"/>
            <person name="Nakagawa R"/>
            <person name="Tanegashima C"/>
            <person name="Kiyatake I"/>
            <person name="Matsumoto R"/>
            <person name="Murakumo K"/>
            <person name="Nishida K"/>
            <person name="Terakita A"/>
            <person name="Kuratani S"/>
            <person name="Sato K"/>
            <person name="Hyodo S Kuraku.S."/>
        </authorList>
    </citation>
    <scope>NUCLEOTIDE SEQUENCE [LARGE SCALE GENOMIC DNA]</scope>
</reference>
<dbReference type="STRING" id="75743.A0A401QCM2"/>
<dbReference type="InterPro" id="IPR001736">
    <property type="entry name" value="PLipase_D/transphosphatidylase"/>
</dbReference>
<dbReference type="PROSITE" id="PS50035">
    <property type="entry name" value="PLD"/>
    <property type="match status" value="1"/>
</dbReference>
<dbReference type="PANTHER" id="PTHR18896:SF76">
    <property type="entry name" value="PHOSPHOLIPASE"/>
    <property type="match status" value="1"/>
</dbReference>
<dbReference type="PANTHER" id="PTHR18896">
    <property type="entry name" value="PHOSPHOLIPASE D"/>
    <property type="match status" value="1"/>
</dbReference>
<organism evidence="8 9">
    <name type="scientific">Scyliorhinus torazame</name>
    <name type="common">Cloudy catshark</name>
    <name type="synonym">Catulus torazame</name>
    <dbReference type="NCBI Taxonomy" id="75743"/>
    <lineage>
        <taxon>Eukaryota</taxon>
        <taxon>Metazoa</taxon>
        <taxon>Chordata</taxon>
        <taxon>Craniata</taxon>
        <taxon>Vertebrata</taxon>
        <taxon>Chondrichthyes</taxon>
        <taxon>Elasmobranchii</taxon>
        <taxon>Galeomorphii</taxon>
        <taxon>Galeoidea</taxon>
        <taxon>Carcharhiniformes</taxon>
        <taxon>Scyliorhinidae</taxon>
        <taxon>Scyliorhinus</taxon>
    </lineage>
</organism>
<evidence type="ECO:0000313" key="8">
    <source>
        <dbReference type="EMBL" id="GCB83148.1"/>
    </source>
</evidence>
<dbReference type="GO" id="GO:0060627">
    <property type="term" value="P:regulation of vesicle-mediated transport"/>
    <property type="evidence" value="ECO:0007669"/>
    <property type="project" value="TreeGrafter"/>
</dbReference>
<sequence length="111" mass="12325">EQGVKIFVLLYKEVELALGINSEYSKRTLTSLHSNITVMRHPDHVSSTVLLWAHHEKLALIDQAVAFLGGLDLAYGRWDDQEYRLTDVGVAEQANHASDLVRASPSILSAL</sequence>